<protein>
    <submittedName>
        <fullName evidence="2">Uncharacterized protein</fullName>
    </submittedName>
</protein>
<dbReference type="InParanoid" id="A0A078A2P7"/>
<proteinExistence type="predicted"/>
<dbReference type="AlphaFoldDB" id="A0A078A2P7"/>
<feature type="region of interest" description="Disordered" evidence="1">
    <location>
        <begin position="1"/>
        <end position="47"/>
    </location>
</feature>
<dbReference type="Proteomes" id="UP000039865">
    <property type="component" value="Unassembled WGS sequence"/>
</dbReference>
<accession>A0A078A2P7</accession>
<evidence type="ECO:0000313" key="2">
    <source>
        <dbReference type="EMBL" id="CDW76534.1"/>
    </source>
</evidence>
<feature type="compositionally biased region" description="Low complexity" evidence="1">
    <location>
        <begin position="30"/>
        <end position="41"/>
    </location>
</feature>
<feature type="region of interest" description="Disordered" evidence="1">
    <location>
        <begin position="241"/>
        <end position="323"/>
    </location>
</feature>
<evidence type="ECO:0000256" key="1">
    <source>
        <dbReference type="SAM" id="MobiDB-lite"/>
    </source>
</evidence>
<reference evidence="2 3" key="1">
    <citation type="submission" date="2014-06" db="EMBL/GenBank/DDBJ databases">
        <authorList>
            <person name="Swart Estienne"/>
        </authorList>
    </citation>
    <scope>NUCLEOTIDE SEQUENCE [LARGE SCALE GENOMIC DNA]</scope>
    <source>
        <strain evidence="2 3">130c</strain>
    </source>
</reference>
<gene>
    <name evidence="2" type="primary">Contig560.g615</name>
    <name evidence="2" type="ORF">STYLEM_5502</name>
</gene>
<feature type="compositionally biased region" description="Polar residues" evidence="1">
    <location>
        <begin position="241"/>
        <end position="250"/>
    </location>
</feature>
<evidence type="ECO:0000313" key="3">
    <source>
        <dbReference type="Proteomes" id="UP000039865"/>
    </source>
</evidence>
<feature type="compositionally biased region" description="Basic residues" evidence="1">
    <location>
        <begin position="154"/>
        <end position="164"/>
    </location>
</feature>
<feature type="region of interest" description="Disordered" evidence="1">
    <location>
        <begin position="154"/>
        <end position="214"/>
    </location>
</feature>
<feature type="compositionally biased region" description="Polar residues" evidence="1">
    <location>
        <begin position="165"/>
        <end position="206"/>
    </location>
</feature>
<dbReference type="EMBL" id="CCKQ01005333">
    <property type="protein sequence ID" value="CDW76534.1"/>
    <property type="molecule type" value="Genomic_DNA"/>
</dbReference>
<sequence length="725" mass="83696">MLQSPSTQEMHRSPSPHTDYNKYLNPADLSGYGPRYGGYSPSERKQEEVQQDQDYIWVIRQNYLAYLSFGLDAQERAEIEVQARDEYDHAVDELRHTEGITEEDVKDFQKSIIIRKSVDVVKILAENQAEIRKRAANNYRDVKSKVARCIKVRNKAAKQSKKQRQNNFGISQGSERSRDGSFQSSNMMKTFDNGSINIQNQSSPFRQSPRLHDHQDQINKINEEIKAKQLEQERIQQQINQTKVDFSKSQGPLKASDLVIQERPSSQQARRQKEEDEMNAKALALAQTQPKAETQKMEPTVIQVKKKEEQQQQSKNKGVDSQIERTGSVEFIERRSDYHKPTTKIVSKKVNPSQEGLPVSFTKTNRKIGQNSGLQGPAIQTQQQTQPQIQVKTQVEAQIQPTNIQIQTQSQVKDLPKQQEEPVDDYQESFGQLAQKTKSEIQNQEEEPNRFLNRDLENKTTAIQEEFDDLLESLMNNRNQRDPGEFYKIMNEFYGKGPDDLKHDSPTKRLISHKNSTTDHKKVMASNIQRGEYSQTYCVSPGKSYIIEPHGGELNYNLAHKNPLKFYDQVLNQDITKHKFKQDESSPTRRPKVEISSKVTKRPLQLIIEKIRSKIEEQLRQRIGNQYGLTITQALKDQGIEQTLKVMMAEDKIQLVNQKNEPVYQQQIYQAAQETHIAPDIEIEAVSPDTKSAKTRLSMKQQDLEKVESEVRNFIRRNSKFPVDV</sequence>
<name>A0A078A2P7_STYLE</name>
<organism evidence="2 3">
    <name type="scientific">Stylonychia lemnae</name>
    <name type="common">Ciliate</name>
    <dbReference type="NCBI Taxonomy" id="5949"/>
    <lineage>
        <taxon>Eukaryota</taxon>
        <taxon>Sar</taxon>
        <taxon>Alveolata</taxon>
        <taxon>Ciliophora</taxon>
        <taxon>Intramacronucleata</taxon>
        <taxon>Spirotrichea</taxon>
        <taxon>Stichotrichia</taxon>
        <taxon>Sporadotrichida</taxon>
        <taxon>Oxytrichidae</taxon>
        <taxon>Stylonychinae</taxon>
        <taxon>Stylonychia</taxon>
    </lineage>
</organism>
<keyword evidence="3" id="KW-1185">Reference proteome</keyword>